<organism evidence="1 2">
    <name type="scientific">Pectobacterium aquaticum</name>
    <dbReference type="NCBI Taxonomy" id="2204145"/>
    <lineage>
        <taxon>Bacteria</taxon>
        <taxon>Pseudomonadati</taxon>
        <taxon>Pseudomonadota</taxon>
        <taxon>Gammaproteobacteria</taxon>
        <taxon>Enterobacterales</taxon>
        <taxon>Pectobacteriaceae</taxon>
        <taxon>Pectobacterium</taxon>
    </lineage>
</organism>
<proteinExistence type="predicted"/>
<name>A0AA93AL26_9GAMM</name>
<reference evidence="1 2" key="1">
    <citation type="submission" date="2018-11" db="EMBL/GenBank/DDBJ databases">
        <title>Draft genome sequences of proposed Pectobacterium aquaticum sp. nov. isolated in France from fresh water.</title>
        <authorList>
            <person name="Pedron J."/>
            <person name="Barny M.A."/>
        </authorList>
    </citation>
    <scope>NUCLEOTIDE SEQUENCE [LARGE SCALE GENOMIC DNA]</scope>
    <source>
        <strain evidence="1 2">A127-S21-F16</strain>
    </source>
</reference>
<protein>
    <submittedName>
        <fullName evidence="1">Uncharacterized protein</fullName>
    </submittedName>
</protein>
<dbReference type="RefSeq" id="WP_116167252.1">
    <property type="nucleotide sequence ID" value="NZ_QHJS02000113.1"/>
</dbReference>
<evidence type="ECO:0000313" key="1">
    <source>
        <dbReference type="EMBL" id="RRO11468.1"/>
    </source>
</evidence>
<dbReference type="EMBL" id="QHJS02000113">
    <property type="protein sequence ID" value="RRO11468.1"/>
    <property type="molecule type" value="Genomic_DNA"/>
</dbReference>
<gene>
    <name evidence="1" type="ORF">DMB84_019940</name>
</gene>
<dbReference type="Proteomes" id="UP000256540">
    <property type="component" value="Unassembled WGS sequence"/>
</dbReference>
<sequence>MSIPSIINNIKYGMKCAAHDMYSMNIDSGAVMNTEYLLTVNIAQALVRDHGALNSNNSIYLEYSTEKFLSACPPTIKREKPKNGCFFGVSKVRKIVDTSRSGRIDIAIMRNDNGNNVALCAIEVKGNTPSRNLVLSDLERNLEYLTHENDTGKSRLQLAVSCSCECFFRHKYVVRDKDEKKKLSSIIKKYQNYIKEIEIPDFIKTNVDVFTIKKNLLDDNATNEEYDLNQDDLHLVIGVLITFEMDNG</sequence>
<accession>A0AA93AL26</accession>
<comment type="caution">
    <text evidence="1">The sequence shown here is derived from an EMBL/GenBank/DDBJ whole genome shotgun (WGS) entry which is preliminary data.</text>
</comment>
<dbReference type="AlphaFoldDB" id="A0AA93AL26"/>
<evidence type="ECO:0000313" key="2">
    <source>
        <dbReference type="Proteomes" id="UP000256540"/>
    </source>
</evidence>